<dbReference type="RefSeq" id="WP_379832011.1">
    <property type="nucleotide sequence ID" value="NZ_JBHUHU010000005.1"/>
</dbReference>
<dbReference type="Pfam" id="PF13595">
    <property type="entry name" value="DUF4138"/>
    <property type="match status" value="1"/>
</dbReference>
<feature type="signal peptide" evidence="1">
    <location>
        <begin position="1"/>
        <end position="21"/>
    </location>
</feature>
<organism evidence="2 3">
    <name type="scientific">Flagellimonas iocasae</name>
    <dbReference type="NCBI Taxonomy" id="2055905"/>
    <lineage>
        <taxon>Bacteria</taxon>
        <taxon>Pseudomonadati</taxon>
        <taxon>Bacteroidota</taxon>
        <taxon>Flavobacteriia</taxon>
        <taxon>Flavobacteriales</taxon>
        <taxon>Flavobacteriaceae</taxon>
        <taxon>Flagellimonas</taxon>
    </lineage>
</organism>
<keyword evidence="3" id="KW-1185">Reference proteome</keyword>
<feature type="chain" id="PRO_5045340066" evidence="1">
    <location>
        <begin position="22"/>
        <end position="269"/>
    </location>
</feature>
<dbReference type="InterPro" id="IPR022298">
    <property type="entry name" value="Conjug_transposon_TraN"/>
</dbReference>
<evidence type="ECO:0000313" key="2">
    <source>
        <dbReference type="EMBL" id="MFD2101432.1"/>
    </source>
</evidence>
<comment type="caution">
    <text evidence="2">The sequence shown here is derived from an EMBL/GenBank/DDBJ whole genome shotgun (WGS) entry which is preliminary data.</text>
</comment>
<dbReference type="EMBL" id="JBHUHU010000005">
    <property type="protein sequence ID" value="MFD2101432.1"/>
    <property type="molecule type" value="Genomic_DNA"/>
</dbReference>
<proteinExistence type="predicted"/>
<sequence>MKNQTLFPVIILLFFTIPSTAQSLDTIYTNAQQVVSLSFPDPIQTGITGSQNFAFSFDREQADTLGLLQADKGQSSNLLVRTMTGDLYVFIIAYREHLRQLHHFIAPDQRLKNPFQPDSKMLEVSGSSQIQPSSLEKDFTRLCTQLLDQKSSTLKRSKRQKGIRVKVIGQIYHDDNVYMVYELKNRSMIPYEIGLFQLSKVLGTPKRKASYQELPITPLFEFHMSEEIGAGETVRFVVVYPKFTLNEKERLQVKVLEAHGSRNLTLKLH</sequence>
<evidence type="ECO:0000256" key="1">
    <source>
        <dbReference type="SAM" id="SignalP"/>
    </source>
</evidence>
<evidence type="ECO:0000313" key="3">
    <source>
        <dbReference type="Proteomes" id="UP001597342"/>
    </source>
</evidence>
<name>A0ABW4Y2F6_9FLAO</name>
<gene>
    <name evidence="2" type="ORF">ACFSJE_16710</name>
</gene>
<accession>A0ABW4Y2F6</accession>
<dbReference type="Proteomes" id="UP001597342">
    <property type="component" value="Unassembled WGS sequence"/>
</dbReference>
<protein>
    <submittedName>
        <fullName evidence="2">DUF4138 domain-containing protein</fullName>
    </submittedName>
</protein>
<reference evidence="3" key="1">
    <citation type="journal article" date="2019" name="Int. J. Syst. Evol. Microbiol.">
        <title>The Global Catalogue of Microorganisms (GCM) 10K type strain sequencing project: providing services to taxonomists for standard genome sequencing and annotation.</title>
        <authorList>
            <consortium name="The Broad Institute Genomics Platform"/>
            <consortium name="The Broad Institute Genome Sequencing Center for Infectious Disease"/>
            <person name="Wu L."/>
            <person name="Ma J."/>
        </authorList>
    </citation>
    <scope>NUCLEOTIDE SEQUENCE [LARGE SCALE GENOMIC DNA]</scope>
    <source>
        <strain evidence="3">JCM 3389</strain>
    </source>
</reference>
<keyword evidence="1" id="KW-0732">Signal</keyword>